<gene>
    <name evidence="1" type="ORF">J4727_00635</name>
</gene>
<proteinExistence type="predicted"/>
<accession>A0A939N9X0</accession>
<reference evidence="1" key="1">
    <citation type="submission" date="2021-03" db="EMBL/GenBank/DDBJ databases">
        <title>Molecular epidemiology and mechanisms of colistin and carbapenem resistance in Enterobacteriaceae from clinical isolates, the environment and porcine samples in Pretoria, South Africa.</title>
        <authorList>
            <person name="Bogoshi D."/>
            <person name="Mbelle N.M."/>
            <person name="Naidoo V."/>
            <person name="Osei Sekyere J."/>
        </authorList>
    </citation>
    <scope>NUCLEOTIDE SEQUENCE</scope>
    <source>
        <strain evidence="1">C052</strain>
    </source>
</reference>
<dbReference type="EMBL" id="JAGETQ010000001">
    <property type="protein sequence ID" value="MBO1915719.1"/>
    <property type="molecule type" value="Genomic_DNA"/>
</dbReference>
<comment type="caution">
    <text evidence="1">The sequence shown here is derived from an EMBL/GenBank/DDBJ whole genome shotgun (WGS) entry which is preliminary data.</text>
</comment>
<evidence type="ECO:0000313" key="2">
    <source>
        <dbReference type="Proteomes" id="UP000664477"/>
    </source>
</evidence>
<dbReference type="AlphaFoldDB" id="A0A939N9X0"/>
<dbReference type="Proteomes" id="UP000664477">
    <property type="component" value="Unassembled WGS sequence"/>
</dbReference>
<name>A0A939N9X0_PRORE</name>
<sequence length="98" mass="11536">MEKKPHYYSKTGLTRLNTPIEQTLSELTQKLKEQMKQVGRNIHGGANDFVTLQPRSNQLTWKLANKRWKDDLDNPIYNQLQHMGIIEIMDYVHQKQAT</sequence>
<protein>
    <submittedName>
        <fullName evidence="1">Uncharacterized protein</fullName>
    </submittedName>
</protein>
<organism evidence="1 2">
    <name type="scientific">Providencia rettgeri</name>
    <dbReference type="NCBI Taxonomy" id="587"/>
    <lineage>
        <taxon>Bacteria</taxon>
        <taxon>Pseudomonadati</taxon>
        <taxon>Pseudomonadota</taxon>
        <taxon>Gammaproteobacteria</taxon>
        <taxon>Enterobacterales</taxon>
        <taxon>Morganellaceae</taxon>
        <taxon>Providencia</taxon>
    </lineage>
</organism>
<evidence type="ECO:0000313" key="1">
    <source>
        <dbReference type="EMBL" id="MBO1915719.1"/>
    </source>
</evidence>